<dbReference type="GO" id="GO:0043564">
    <property type="term" value="C:Ku70:Ku80 complex"/>
    <property type="evidence" value="ECO:0007669"/>
    <property type="project" value="InterPro"/>
</dbReference>
<keyword evidence="10" id="KW-0779">Telomere</keyword>
<dbReference type="GO" id="GO:0003684">
    <property type="term" value="F:damaged DNA binding"/>
    <property type="evidence" value="ECO:0007669"/>
    <property type="project" value="InterPro"/>
</dbReference>
<dbReference type="GO" id="GO:0006310">
    <property type="term" value="P:DNA recombination"/>
    <property type="evidence" value="ECO:0007669"/>
    <property type="project" value="UniProtKB-KW"/>
</dbReference>
<feature type="region of interest" description="Disordered" evidence="16">
    <location>
        <begin position="1"/>
        <end position="24"/>
    </location>
</feature>
<evidence type="ECO:0000256" key="2">
    <source>
        <dbReference type="ARBA" id="ARBA00004574"/>
    </source>
</evidence>
<evidence type="ECO:0000256" key="14">
    <source>
        <dbReference type="ARBA" id="ARBA00023242"/>
    </source>
</evidence>
<protein>
    <recommendedName>
        <fullName evidence="4">ATP-dependent DNA helicase II subunit 1</fullName>
    </recommendedName>
    <alternativeName>
        <fullName evidence="15">ATP-dependent DNA helicase II subunit Ku70</fullName>
    </alternativeName>
</protein>
<dbReference type="InterPro" id="IPR036465">
    <property type="entry name" value="vWFA_dom_sf"/>
</dbReference>
<dbReference type="GO" id="GO:0000723">
    <property type="term" value="P:telomere maintenance"/>
    <property type="evidence" value="ECO:0007669"/>
    <property type="project" value="InterPro"/>
</dbReference>
<evidence type="ECO:0000256" key="3">
    <source>
        <dbReference type="ARBA" id="ARBA00005240"/>
    </source>
</evidence>
<dbReference type="GO" id="GO:0005524">
    <property type="term" value="F:ATP binding"/>
    <property type="evidence" value="ECO:0007669"/>
    <property type="project" value="UniProtKB-KW"/>
</dbReference>
<dbReference type="GO" id="GO:0003690">
    <property type="term" value="F:double-stranded DNA binding"/>
    <property type="evidence" value="ECO:0007669"/>
    <property type="project" value="TreeGrafter"/>
</dbReference>
<dbReference type="FunFam" id="2.40.290.10:FF:000001">
    <property type="entry name" value="X-ray repair cross complementing 6"/>
    <property type="match status" value="1"/>
</dbReference>
<feature type="compositionally biased region" description="Acidic residues" evidence="16">
    <location>
        <begin position="9"/>
        <end position="19"/>
    </location>
</feature>
<dbReference type="GO" id="GO:0003678">
    <property type="term" value="F:DNA helicase activity"/>
    <property type="evidence" value="ECO:0007669"/>
    <property type="project" value="InterPro"/>
</dbReference>
<dbReference type="InterPro" id="IPR006165">
    <property type="entry name" value="Ku70"/>
</dbReference>
<evidence type="ECO:0000313" key="19">
    <source>
        <dbReference type="EMBL" id="TPX44386.1"/>
    </source>
</evidence>
<dbReference type="PIRSF" id="PIRSF003033">
    <property type="entry name" value="Ku70"/>
    <property type="match status" value="1"/>
</dbReference>
<evidence type="ECO:0000313" key="18">
    <source>
        <dbReference type="EMBL" id="TPX40688.1"/>
    </source>
</evidence>
<dbReference type="GO" id="GO:0016787">
    <property type="term" value="F:hydrolase activity"/>
    <property type="evidence" value="ECO:0007669"/>
    <property type="project" value="UniProtKB-KW"/>
</dbReference>
<feature type="domain" description="Ku" evidence="17">
    <location>
        <begin position="309"/>
        <end position="451"/>
    </location>
</feature>
<reference evidence="20 21" key="1">
    <citation type="journal article" date="2019" name="Sci. Rep.">
        <title>Comparative genomics of chytrid fungi reveal insights into the obligate biotrophic and pathogenic lifestyle of Synchytrium endobioticum.</title>
        <authorList>
            <person name="van de Vossenberg B.T.L.H."/>
            <person name="Warris S."/>
            <person name="Nguyen H.D.T."/>
            <person name="van Gent-Pelzer M.P.E."/>
            <person name="Joly D.L."/>
            <person name="van de Geest H.C."/>
            <person name="Bonants P.J.M."/>
            <person name="Smith D.S."/>
            <person name="Levesque C.A."/>
            <person name="van der Lee T.A.J."/>
        </authorList>
    </citation>
    <scope>NUCLEOTIDE SEQUENCE [LARGE SCALE GENOMIC DNA]</scope>
    <source>
        <strain evidence="18 21">LEV6574</strain>
        <strain evidence="19 20">MB42</strain>
    </source>
</reference>
<evidence type="ECO:0000313" key="20">
    <source>
        <dbReference type="Proteomes" id="UP000317494"/>
    </source>
</evidence>
<keyword evidence="11" id="KW-0238">DNA-binding</keyword>
<comment type="caution">
    <text evidence="18">The sequence shown here is derived from an EMBL/GenBank/DDBJ whole genome shotgun (WGS) entry which is preliminary data.</text>
</comment>
<dbReference type="SUPFAM" id="SSF53300">
    <property type="entry name" value="vWA-like"/>
    <property type="match status" value="1"/>
</dbReference>
<comment type="similarity">
    <text evidence="3">Belongs to the ku70 family.</text>
</comment>
<dbReference type="Pfam" id="PF03731">
    <property type="entry name" value="Ku_N"/>
    <property type="match status" value="1"/>
</dbReference>
<evidence type="ECO:0000256" key="4">
    <source>
        <dbReference type="ARBA" id="ARBA00021796"/>
    </source>
</evidence>
<organism evidence="18 21">
    <name type="scientific">Synchytrium endobioticum</name>
    <dbReference type="NCBI Taxonomy" id="286115"/>
    <lineage>
        <taxon>Eukaryota</taxon>
        <taxon>Fungi</taxon>
        <taxon>Fungi incertae sedis</taxon>
        <taxon>Chytridiomycota</taxon>
        <taxon>Chytridiomycota incertae sedis</taxon>
        <taxon>Chytridiomycetes</taxon>
        <taxon>Synchytriales</taxon>
        <taxon>Synchytriaceae</taxon>
        <taxon>Synchytrium</taxon>
    </lineage>
</organism>
<dbReference type="InterPro" id="IPR006164">
    <property type="entry name" value="DNA_bd_Ku70/Ku80"/>
</dbReference>
<dbReference type="CDD" id="cd00788">
    <property type="entry name" value="KU70"/>
    <property type="match status" value="1"/>
</dbReference>
<dbReference type="GO" id="GO:0042162">
    <property type="term" value="F:telomeric DNA binding"/>
    <property type="evidence" value="ECO:0007669"/>
    <property type="project" value="InterPro"/>
</dbReference>
<dbReference type="InterPro" id="IPR027388">
    <property type="entry name" value="Ku70_bridge/pillars_dom_sf"/>
</dbReference>
<keyword evidence="5" id="KW-0547">Nucleotide-binding</keyword>
<evidence type="ECO:0000259" key="17">
    <source>
        <dbReference type="SMART" id="SM00559"/>
    </source>
</evidence>
<dbReference type="SMART" id="SM00559">
    <property type="entry name" value="Ku78"/>
    <property type="match status" value="1"/>
</dbReference>
<dbReference type="Pfam" id="PF02735">
    <property type="entry name" value="Ku"/>
    <property type="match status" value="1"/>
</dbReference>
<evidence type="ECO:0000256" key="8">
    <source>
        <dbReference type="ARBA" id="ARBA00022806"/>
    </source>
</evidence>
<keyword evidence="13" id="KW-0234">DNA repair</keyword>
<evidence type="ECO:0000256" key="7">
    <source>
        <dbReference type="ARBA" id="ARBA00022801"/>
    </source>
</evidence>
<dbReference type="SUPFAM" id="SSF100939">
    <property type="entry name" value="SPOC domain-like"/>
    <property type="match status" value="1"/>
</dbReference>
<evidence type="ECO:0000256" key="6">
    <source>
        <dbReference type="ARBA" id="ARBA00022763"/>
    </source>
</evidence>
<keyword evidence="14" id="KW-0539">Nucleus</keyword>
<dbReference type="STRING" id="286115.A0A507CNL1"/>
<dbReference type="Gene3D" id="3.40.50.410">
    <property type="entry name" value="von Willebrand factor, type A domain"/>
    <property type="match status" value="1"/>
</dbReference>
<dbReference type="InterPro" id="IPR016194">
    <property type="entry name" value="SPOC-like_C_dom_sf"/>
</dbReference>
<name>A0A507CNL1_9FUNG</name>
<dbReference type="InterPro" id="IPR005161">
    <property type="entry name" value="Ku_N"/>
</dbReference>
<gene>
    <name evidence="18" type="ORF">SeLEV6574_g06475</name>
    <name evidence="19" type="ORF">SeMB42_g04352</name>
</gene>
<dbReference type="Pfam" id="PF03730">
    <property type="entry name" value="Ku_C"/>
    <property type="match status" value="1"/>
</dbReference>
<keyword evidence="8" id="KW-0347">Helicase</keyword>
<dbReference type="InterPro" id="IPR047087">
    <property type="entry name" value="KU70_core_dom"/>
</dbReference>
<keyword evidence="6" id="KW-0227">DNA damage</keyword>
<dbReference type="Gene3D" id="4.10.970.10">
    <property type="entry name" value="Ku70, bridge and pillars"/>
    <property type="match status" value="1"/>
</dbReference>
<evidence type="ECO:0000256" key="11">
    <source>
        <dbReference type="ARBA" id="ARBA00023125"/>
    </source>
</evidence>
<dbReference type="InterPro" id="IPR005160">
    <property type="entry name" value="Ku_C"/>
</dbReference>
<evidence type="ECO:0000256" key="10">
    <source>
        <dbReference type="ARBA" id="ARBA00022895"/>
    </source>
</evidence>
<dbReference type="EMBL" id="QEAN01000173">
    <property type="protein sequence ID" value="TPX44386.1"/>
    <property type="molecule type" value="Genomic_DNA"/>
</dbReference>
<sequence length="607" mass="69585">MSGASFDNPDVDADEDDDKADTPSKDGLVLCIDYGSSMHVPPPCPAQDDAHEDLRHLTRFQFALRIAFRIAKKAMYNKHTSLAILFYGTGNGSNTKDVKHLYVLTDLGSPKTKVIQLLQQLDKHPEAAKDLLGNPSANVEMDKVFELINRTFNDPVMRKNLSSRRIWVFTNDDNPHRNDAPTFKAVRAKAQDAEEFGISRRLFPLSTADGHQFDVDLFWDWWISHDVESDTLIPESHNYVELLTEIRRREVPKRVYFRIPFHIGPDTWIGIQGYNTIIEDKIPAAIYMDADSGEEVKTQTTYVNAHGQSTEFYQMDRAFSYGGEKIAFKREEWESIRKFDNPGLTLLGFKPRERLRDQDQIKHSQFIYPDESLMRGSTSFFANLWDAMIRNNKIAICRLIPRADAIPRNVALLPQTTSLDNTKTPCHGLNVIPLPYADDIRKPPLEEPHTVPTELVDAAQRVAKALRDGNDRNGLQWDQFENPDLQRHHHLVESIIFDDYDEQPPDDTTRPRFMDIQENAGEHLATLKKLVLEHVSEDDPDARRPKKAAAKPDVTTERMQKLVDDDIVAKLTVPELTAFLKRVGVKFPPKKKDKAVQRVYEYFEKKN</sequence>
<evidence type="ECO:0000313" key="21">
    <source>
        <dbReference type="Proteomes" id="UP000320475"/>
    </source>
</evidence>
<keyword evidence="7" id="KW-0378">Hydrolase</keyword>
<dbReference type="GO" id="GO:0006303">
    <property type="term" value="P:double-strand break repair via nonhomologous end joining"/>
    <property type="evidence" value="ECO:0007669"/>
    <property type="project" value="InterPro"/>
</dbReference>
<evidence type="ECO:0000256" key="16">
    <source>
        <dbReference type="SAM" id="MobiDB-lite"/>
    </source>
</evidence>
<proteinExistence type="inferred from homology"/>
<accession>A0A507CNL1</accession>
<dbReference type="PANTHER" id="PTHR12604:SF2">
    <property type="entry name" value="X-RAY REPAIR CROSS-COMPLEMENTING PROTEIN 6"/>
    <property type="match status" value="1"/>
</dbReference>
<dbReference type="VEuPathDB" id="FungiDB:SeMB42_g04352"/>
<dbReference type="GO" id="GO:0000781">
    <property type="term" value="C:chromosome, telomeric region"/>
    <property type="evidence" value="ECO:0007669"/>
    <property type="project" value="UniProtKB-SubCell"/>
</dbReference>
<dbReference type="Gene3D" id="1.10.1600.10">
    <property type="match status" value="1"/>
</dbReference>
<evidence type="ECO:0000256" key="12">
    <source>
        <dbReference type="ARBA" id="ARBA00023172"/>
    </source>
</evidence>
<dbReference type="AlphaFoldDB" id="A0A507CNL1"/>
<evidence type="ECO:0000256" key="1">
    <source>
        <dbReference type="ARBA" id="ARBA00004123"/>
    </source>
</evidence>
<evidence type="ECO:0000256" key="13">
    <source>
        <dbReference type="ARBA" id="ARBA00023204"/>
    </source>
</evidence>
<dbReference type="EMBL" id="QEAM01000369">
    <property type="protein sequence ID" value="TPX40688.1"/>
    <property type="molecule type" value="Genomic_DNA"/>
</dbReference>
<dbReference type="PANTHER" id="PTHR12604">
    <property type="entry name" value="KU AUTOANTIGEN DNA HELICASE"/>
    <property type="match status" value="1"/>
</dbReference>
<dbReference type="Proteomes" id="UP000320475">
    <property type="component" value="Unassembled WGS sequence"/>
</dbReference>
<dbReference type="NCBIfam" id="TIGR00578">
    <property type="entry name" value="ku70"/>
    <property type="match status" value="1"/>
</dbReference>
<evidence type="ECO:0000256" key="15">
    <source>
        <dbReference type="ARBA" id="ARBA00031811"/>
    </source>
</evidence>
<evidence type="ECO:0000256" key="9">
    <source>
        <dbReference type="ARBA" id="ARBA00022840"/>
    </source>
</evidence>
<evidence type="ECO:0000256" key="5">
    <source>
        <dbReference type="ARBA" id="ARBA00022741"/>
    </source>
</evidence>
<keyword evidence="10" id="KW-0158">Chromosome</keyword>
<dbReference type="Gene3D" id="2.40.290.10">
    <property type="match status" value="1"/>
</dbReference>
<keyword evidence="12" id="KW-0233">DNA recombination</keyword>
<keyword evidence="20" id="KW-1185">Reference proteome</keyword>
<comment type="subcellular location">
    <subcellularLocation>
        <location evidence="2">Chromosome</location>
        <location evidence="2">Telomere</location>
    </subcellularLocation>
    <subcellularLocation>
        <location evidence="1">Nucleus</location>
    </subcellularLocation>
</comment>
<keyword evidence="9" id="KW-0067">ATP-binding</keyword>
<dbReference type="Proteomes" id="UP000317494">
    <property type="component" value="Unassembled WGS sequence"/>
</dbReference>
<dbReference type="OrthoDB" id="3249161at2759"/>